<name>A0A0F9P6W2_9ZZZZ</name>
<dbReference type="EMBL" id="LAZR01006859">
    <property type="protein sequence ID" value="KKM89172.1"/>
    <property type="molecule type" value="Genomic_DNA"/>
</dbReference>
<comment type="caution">
    <text evidence="1">The sequence shown here is derived from an EMBL/GenBank/DDBJ whole genome shotgun (WGS) entry which is preliminary data.</text>
</comment>
<protein>
    <submittedName>
        <fullName evidence="1">Uncharacterized protein</fullName>
    </submittedName>
</protein>
<gene>
    <name evidence="1" type="ORF">LCGC14_1251310</name>
</gene>
<proteinExistence type="predicted"/>
<evidence type="ECO:0000313" key="1">
    <source>
        <dbReference type="EMBL" id="KKM89172.1"/>
    </source>
</evidence>
<dbReference type="AlphaFoldDB" id="A0A0F9P6W2"/>
<sequence length="59" mass="7553">MVTTVGRMWERFERYLDNHWHLIVGEHIYFWDVLLEPYRDIEFPDEFKWLARLLHYGRR</sequence>
<accession>A0A0F9P6W2</accession>
<reference evidence="1" key="1">
    <citation type="journal article" date="2015" name="Nature">
        <title>Complex archaea that bridge the gap between prokaryotes and eukaryotes.</title>
        <authorList>
            <person name="Spang A."/>
            <person name="Saw J.H."/>
            <person name="Jorgensen S.L."/>
            <person name="Zaremba-Niedzwiedzka K."/>
            <person name="Martijn J."/>
            <person name="Lind A.E."/>
            <person name="van Eijk R."/>
            <person name="Schleper C."/>
            <person name="Guy L."/>
            <person name="Ettema T.J."/>
        </authorList>
    </citation>
    <scope>NUCLEOTIDE SEQUENCE</scope>
</reference>
<organism evidence="1">
    <name type="scientific">marine sediment metagenome</name>
    <dbReference type="NCBI Taxonomy" id="412755"/>
    <lineage>
        <taxon>unclassified sequences</taxon>
        <taxon>metagenomes</taxon>
        <taxon>ecological metagenomes</taxon>
    </lineage>
</organism>